<evidence type="ECO:0000256" key="3">
    <source>
        <dbReference type="ARBA" id="ARBA00012081"/>
    </source>
</evidence>
<dbReference type="InterPro" id="IPR004360">
    <property type="entry name" value="Glyas_Fos-R_dOase_dom"/>
</dbReference>
<dbReference type="PANTHER" id="PTHR46036">
    <property type="entry name" value="LACTOYLGLUTATHIONE LYASE"/>
    <property type="match status" value="1"/>
</dbReference>
<evidence type="ECO:0000256" key="4">
    <source>
        <dbReference type="ARBA" id="ARBA00022723"/>
    </source>
</evidence>
<keyword evidence="4 8" id="KW-0479">Metal-binding</keyword>
<dbReference type="RefSeq" id="WP_133608503.1">
    <property type="nucleotide sequence ID" value="NZ_SNXW01000004.1"/>
</dbReference>
<evidence type="ECO:0000256" key="5">
    <source>
        <dbReference type="ARBA" id="ARBA00023239"/>
    </source>
</evidence>
<proteinExistence type="inferred from homology"/>
<protein>
    <recommendedName>
        <fullName evidence="3 9">Lactoylglutathione lyase</fullName>
        <ecNumber evidence="3 9">4.4.1.5</ecNumber>
    </recommendedName>
    <alternativeName>
        <fullName evidence="9">Glyoxalase I</fullName>
    </alternativeName>
</protein>
<comment type="caution">
    <text evidence="11">The sequence shown here is derived from an EMBL/GenBank/DDBJ whole genome shotgun (WGS) entry which is preliminary data.</text>
</comment>
<dbReference type="InterPro" id="IPR037523">
    <property type="entry name" value="VOC_core"/>
</dbReference>
<evidence type="ECO:0000256" key="2">
    <source>
        <dbReference type="ARBA" id="ARBA00010363"/>
    </source>
</evidence>
<keyword evidence="9" id="KW-0533">Nickel</keyword>
<comment type="function">
    <text evidence="9">Catalyzes the conversion of hemimercaptal, formed from methylglyoxal and glutathione, to S-lactoylglutathione.</text>
</comment>
<dbReference type="AlphaFoldDB" id="A0A4R6RC83"/>
<dbReference type="PANTHER" id="PTHR46036:SF5">
    <property type="entry name" value="LACTOYLGLUTATHIONE LYASE"/>
    <property type="match status" value="1"/>
</dbReference>
<keyword evidence="5 9" id="KW-0456">Lyase</keyword>
<dbReference type="Proteomes" id="UP000294593">
    <property type="component" value="Unassembled WGS sequence"/>
</dbReference>
<evidence type="ECO:0000256" key="6">
    <source>
        <dbReference type="ARBA" id="ARBA00048273"/>
    </source>
</evidence>
<dbReference type="SUPFAM" id="SSF54593">
    <property type="entry name" value="Glyoxalase/Bleomycin resistance protein/Dihydroxybiphenyl dioxygenase"/>
    <property type="match status" value="1"/>
</dbReference>
<dbReference type="InterPro" id="IPR018146">
    <property type="entry name" value="Glyoxalase_1_CS"/>
</dbReference>
<dbReference type="GO" id="GO:0004462">
    <property type="term" value="F:lactoylglutathione lyase activity"/>
    <property type="evidence" value="ECO:0007669"/>
    <property type="project" value="UniProtKB-UniRule"/>
</dbReference>
<dbReference type="GO" id="GO:0005737">
    <property type="term" value="C:cytoplasm"/>
    <property type="evidence" value="ECO:0007669"/>
    <property type="project" value="TreeGrafter"/>
</dbReference>
<feature type="binding site" evidence="8">
    <location>
        <position position="126"/>
    </location>
    <ligand>
        <name>Zn(2+)</name>
        <dbReference type="ChEBI" id="CHEBI:29105"/>
        <note>ligand shared between dimeric partners</note>
    </ligand>
</feature>
<comment type="cofactor">
    <cofactor evidence="8">
        <name>Zn(2+)</name>
        <dbReference type="ChEBI" id="CHEBI:29105"/>
    </cofactor>
    <text evidence="8">Binds 1 zinc ion per subunit. In the homodimer, two zinc ions are bound between subunits.</text>
</comment>
<dbReference type="NCBIfam" id="TIGR00068">
    <property type="entry name" value="glyox_I"/>
    <property type="match status" value="1"/>
</dbReference>
<accession>A0A4R6RC83</accession>
<evidence type="ECO:0000313" key="11">
    <source>
        <dbReference type="EMBL" id="TDP83763.1"/>
    </source>
</evidence>
<dbReference type="UniPathway" id="UPA00619">
    <property type="reaction ID" value="UER00675"/>
</dbReference>
<dbReference type="Gene3D" id="3.10.180.10">
    <property type="entry name" value="2,3-Dihydroxybiphenyl 1,2-Dioxygenase, domain 1"/>
    <property type="match status" value="1"/>
</dbReference>
<evidence type="ECO:0000313" key="12">
    <source>
        <dbReference type="Proteomes" id="UP000294593"/>
    </source>
</evidence>
<organism evidence="11 12">
    <name type="scientific">Aquabacterium commune</name>
    <dbReference type="NCBI Taxonomy" id="70586"/>
    <lineage>
        <taxon>Bacteria</taxon>
        <taxon>Pseudomonadati</taxon>
        <taxon>Pseudomonadota</taxon>
        <taxon>Betaproteobacteria</taxon>
        <taxon>Burkholderiales</taxon>
        <taxon>Aquabacterium</taxon>
    </lineage>
</organism>
<dbReference type="GO" id="GO:0046872">
    <property type="term" value="F:metal ion binding"/>
    <property type="evidence" value="ECO:0007669"/>
    <property type="project" value="UniProtKB-UniRule"/>
</dbReference>
<dbReference type="PROSITE" id="PS00934">
    <property type="entry name" value="GLYOXALASE_I_1"/>
    <property type="match status" value="1"/>
</dbReference>
<dbReference type="InterPro" id="IPR029068">
    <property type="entry name" value="Glyas_Bleomycin-R_OHBP_Dase"/>
</dbReference>
<dbReference type="InterPro" id="IPR004361">
    <property type="entry name" value="Glyoxalase_1"/>
</dbReference>
<comment type="cofactor">
    <cofactor evidence="9">
        <name>Ni(2+)</name>
        <dbReference type="ChEBI" id="CHEBI:49786"/>
    </cofactor>
    <text evidence="9">Binds 1 nickel ion per subunit.</text>
</comment>
<evidence type="ECO:0000256" key="8">
    <source>
        <dbReference type="PIRSR" id="PIRSR604361-3"/>
    </source>
</evidence>
<keyword evidence="8" id="KW-0862">Zinc</keyword>
<evidence type="ECO:0000256" key="1">
    <source>
        <dbReference type="ARBA" id="ARBA00005008"/>
    </source>
</evidence>
<gene>
    <name evidence="11" type="ORF">EV672_104142</name>
</gene>
<feature type="domain" description="VOC" evidence="10">
    <location>
        <begin position="2"/>
        <end position="130"/>
    </location>
</feature>
<dbReference type="PROSITE" id="PS51819">
    <property type="entry name" value="VOC"/>
    <property type="match status" value="1"/>
</dbReference>
<dbReference type="PROSITE" id="PS00935">
    <property type="entry name" value="GLYOXALASE_I_2"/>
    <property type="match status" value="1"/>
</dbReference>
<comment type="catalytic activity">
    <reaction evidence="6 9">
        <text>(R)-S-lactoylglutathione = methylglyoxal + glutathione</text>
        <dbReference type="Rhea" id="RHEA:19069"/>
        <dbReference type="ChEBI" id="CHEBI:17158"/>
        <dbReference type="ChEBI" id="CHEBI:57474"/>
        <dbReference type="ChEBI" id="CHEBI:57925"/>
        <dbReference type="EC" id="4.4.1.5"/>
    </reaction>
</comment>
<feature type="binding site" evidence="8">
    <location>
        <position position="74"/>
    </location>
    <ligand>
        <name>Zn(2+)</name>
        <dbReference type="ChEBI" id="CHEBI:29105"/>
        <note>ligand shared between dimeric partners</note>
    </ligand>
</feature>
<feature type="active site" description="Proton donor/acceptor" evidence="7">
    <location>
        <position position="126"/>
    </location>
</feature>
<sequence length="142" mass="15391">MRLLHTMLRVGNLQRAIDFYTQALGMTLLRTIDRPEQQYTLAFLGYGRNPEHAEIELTYNHGVEAYELGTAYGHIAIGVDNAAAVCDAVRAKTATLGGAVTREAGPIKGGNTVIAFITDPDGYKIELIERPQAASELNSTAN</sequence>
<keyword evidence="12" id="KW-1185">Reference proteome</keyword>
<dbReference type="EC" id="4.4.1.5" evidence="3 9"/>
<dbReference type="Pfam" id="PF00903">
    <property type="entry name" value="Glyoxalase"/>
    <property type="match status" value="1"/>
</dbReference>
<feature type="binding site" evidence="8">
    <location>
        <position position="56"/>
    </location>
    <ligand>
        <name>Zn(2+)</name>
        <dbReference type="ChEBI" id="CHEBI:29105"/>
        <note>ligand shared between dimeric partners</note>
    </ligand>
</feature>
<evidence type="ECO:0000256" key="7">
    <source>
        <dbReference type="PIRSR" id="PIRSR604361-1"/>
    </source>
</evidence>
<dbReference type="OrthoDB" id="9789841at2"/>
<name>A0A4R6RC83_9BURK</name>
<evidence type="ECO:0000259" key="10">
    <source>
        <dbReference type="PROSITE" id="PS51819"/>
    </source>
</evidence>
<evidence type="ECO:0000256" key="9">
    <source>
        <dbReference type="RuleBase" id="RU361179"/>
    </source>
</evidence>
<comment type="pathway">
    <text evidence="1 9">Secondary metabolite metabolism; methylglyoxal degradation; (R)-lactate from methylglyoxal: step 1/2.</text>
</comment>
<reference evidence="11 12" key="1">
    <citation type="submission" date="2019-03" db="EMBL/GenBank/DDBJ databases">
        <title>Genomic Encyclopedia of Type Strains, Phase IV (KMG-IV): sequencing the most valuable type-strain genomes for metagenomic binning, comparative biology and taxonomic classification.</title>
        <authorList>
            <person name="Goeker M."/>
        </authorList>
    </citation>
    <scope>NUCLEOTIDE SEQUENCE [LARGE SCALE GENOMIC DNA]</scope>
    <source>
        <strain evidence="11 12">DSM 11901</strain>
    </source>
</reference>
<dbReference type="EMBL" id="SNXW01000004">
    <property type="protein sequence ID" value="TDP83763.1"/>
    <property type="molecule type" value="Genomic_DNA"/>
</dbReference>
<comment type="similarity">
    <text evidence="2 9">Belongs to the glyoxalase I family.</text>
</comment>
<dbReference type="GO" id="GO:0019243">
    <property type="term" value="P:methylglyoxal catabolic process to D-lactate via S-lactoyl-glutathione"/>
    <property type="evidence" value="ECO:0007669"/>
    <property type="project" value="TreeGrafter"/>
</dbReference>